<evidence type="ECO:0000313" key="1">
    <source>
        <dbReference type="EMBL" id="RKQ96835.1"/>
    </source>
</evidence>
<comment type="caution">
    <text evidence="1">The sequence shown here is derived from an EMBL/GenBank/DDBJ whole genome shotgun (WGS) entry which is preliminary data.</text>
</comment>
<dbReference type="Proteomes" id="UP000281975">
    <property type="component" value="Unassembled WGS sequence"/>
</dbReference>
<reference evidence="1 2" key="1">
    <citation type="submission" date="2018-10" db="EMBL/GenBank/DDBJ databases">
        <title>Genomic Encyclopedia of Type Strains, Phase IV (KMG-IV): sequencing the most valuable type-strain genomes for metagenomic binning, comparative biology and taxonomic classification.</title>
        <authorList>
            <person name="Goeker M."/>
        </authorList>
    </citation>
    <scope>NUCLEOTIDE SEQUENCE [LARGE SCALE GENOMIC DNA]</scope>
    <source>
        <strain evidence="1 2">DSM 23229</strain>
    </source>
</reference>
<keyword evidence="2" id="KW-1185">Reference proteome</keyword>
<dbReference type="RefSeq" id="WP_121173613.1">
    <property type="nucleotide sequence ID" value="NZ_RBIN01000008.1"/>
</dbReference>
<proteinExistence type="predicted"/>
<dbReference type="EMBL" id="RBIN01000008">
    <property type="protein sequence ID" value="RKQ96835.1"/>
    <property type="molecule type" value="Genomic_DNA"/>
</dbReference>
<evidence type="ECO:0000313" key="2">
    <source>
        <dbReference type="Proteomes" id="UP000281975"/>
    </source>
</evidence>
<sequence length="120" mass="13581">MRDFSARTGLDFDPDSIRTGSENSSYLHRTLALARFLNHFTYRDVADKKYLVSLFPKHKPIRRILERFNHSALAGRRLSSEELLGSQISDDIESIYNETNPALARETGLPLAELGYPGLA</sequence>
<organism evidence="1 2">
    <name type="scientific">Kushneria sinocarnis</name>
    <dbReference type="NCBI Taxonomy" id="595502"/>
    <lineage>
        <taxon>Bacteria</taxon>
        <taxon>Pseudomonadati</taxon>
        <taxon>Pseudomonadota</taxon>
        <taxon>Gammaproteobacteria</taxon>
        <taxon>Oceanospirillales</taxon>
        <taxon>Halomonadaceae</taxon>
        <taxon>Kushneria</taxon>
    </lineage>
</organism>
<protein>
    <submittedName>
        <fullName evidence="1">Uncharacterized protein</fullName>
    </submittedName>
</protein>
<dbReference type="AlphaFoldDB" id="A0A420WTU1"/>
<name>A0A420WTU1_9GAMM</name>
<accession>A0A420WTU1</accession>
<gene>
    <name evidence="1" type="ORF">C7446_2695</name>
</gene>